<protein>
    <submittedName>
        <fullName evidence="1">Uncharacterized protein</fullName>
    </submittedName>
</protein>
<keyword evidence="2" id="KW-1185">Reference proteome</keyword>
<name>A0A517MWB8_9BACT</name>
<accession>A0A517MWB8</accession>
<evidence type="ECO:0000313" key="2">
    <source>
        <dbReference type="Proteomes" id="UP000319852"/>
    </source>
</evidence>
<dbReference type="AlphaFoldDB" id="A0A517MWB8"/>
<evidence type="ECO:0000313" key="1">
    <source>
        <dbReference type="EMBL" id="QDS99097.1"/>
    </source>
</evidence>
<dbReference type="EMBL" id="CP036263">
    <property type="protein sequence ID" value="QDS99097.1"/>
    <property type="molecule type" value="Genomic_DNA"/>
</dbReference>
<gene>
    <name evidence="1" type="ORF">HG15A2_23870</name>
</gene>
<reference evidence="1 2" key="1">
    <citation type="submission" date="2019-02" db="EMBL/GenBank/DDBJ databases">
        <title>Deep-cultivation of Planctomycetes and their phenomic and genomic characterization uncovers novel biology.</title>
        <authorList>
            <person name="Wiegand S."/>
            <person name="Jogler M."/>
            <person name="Boedeker C."/>
            <person name="Pinto D."/>
            <person name="Vollmers J."/>
            <person name="Rivas-Marin E."/>
            <person name="Kohn T."/>
            <person name="Peeters S.H."/>
            <person name="Heuer A."/>
            <person name="Rast P."/>
            <person name="Oberbeckmann S."/>
            <person name="Bunk B."/>
            <person name="Jeske O."/>
            <person name="Meyerdierks A."/>
            <person name="Storesund J.E."/>
            <person name="Kallscheuer N."/>
            <person name="Luecker S."/>
            <person name="Lage O.M."/>
            <person name="Pohl T."/>
            <person name="Merkel B.J."/>
            <person name="Hornburger P."/>
            <person name="Mueller R.-W."/>
            <person name="Bruemmer F."/>
            <person name="Labrenz M."/>
            <person name="Spormann A.M."/>
            <person name="Op den Camp H."/>
            <person name="Overmann J."/>
            <person name="Amann R."/>
            <person name="Jetten M.S.M."/>
            <person name="Mascher T."/>
            <person name="Medema M.H."/>
            <person name="Devos D.P."/>
            <person name="Kaster A.-K."/>
            <person name="Ovreas L."/>
            <person name="Rohde M."/>
            <person name="Galperin M.Y."/>
            <person name="Jogler C."/>
        </authorList>
    </citation>
    <scope>NUCLEOTIDE SEQUENCE [LARGE SCALE GENOMIC DNA]</scope>
    <source>
        <strain evidence="1 2">HG15A2</strain>
    </source>
</reference>
<dbReference type="KEGG" id="amob:HG15A2_23870"/>
<proteinExistence type="predicted"/>
<organism evidence="1 2">
    <name type="scientific">Adhaeretor mobilis</name>
    <dbReference type="NCBI Taxonomy" id="1930276"/>
    <lineage>
        <taxon>Bacteria</taxon>
        <taxon>Pseudomonadati</taxon>
        <taxon>Planctomycetota</taxon>
        <taxon>Planctomycetia</taxon>
        <taxon>Pirellulales</taxon>
        <taxon>Lacipirellulaceae</taxon>
        <taxon>Adhaeretor</taxon>
    </lineage>
</organism>
<sequence>MDVQVRIEVVKAESSIKIVLTFSNKIRLTYILYLKLGLKSYLTVETFVSHSLKGKQIVQELFDSSPLTLPARHAP</sequence>
<dbReference type="Proteomes" id="UP000319852">
    <property type="component" value="Chromosome"/>
</dbReference>